<dbReference type="PRINTS" id="PR00702">
    <property type="entry name" value="ACRIFLAVINRP"/>
</dbReference>
<keyword evidence="4 6" id="KW-1133">Transmembrane helix</keyword>
<evidence type="ECO:0000256" key="6">
    <source>
        <dbReference type="SAM" id="Phobius"/>
    </source>
</evidence>
<evidence type="ECO:0000313" key="8">
    <source>
        <dbReference type="EMBL" id="PID57799.1"/>
    </source>
</evidence>
<feature type="domain" description="SSD" evidence="7">
    <location>
        <begin position="266"/>
        <end position="388"/>
    </location>
</feature>
<dbReference type="SUPFAM" id="SSF82866">
    <property type="entry name" value="Multidrug efflux transporter AcrB transmembrane domain"/>
    <property type="match status" value="2"/>
</dbReference>
<feature type="transmembrane region" description="Helical" evidence="6">
    <location>
        <begin position="631"/>
        <end position="653"/>
    </location>
</feature>
<feature type="transmembrane region" description="Helical" evidence="6">
    <location>
        <begin position="409"/>
        <end position="437"/>
    </location>
</feature>
<feature type="transmembrane region" description="Helical" evidence="6">
    <location>
        <begin position="727"/>
        <end position="745"/>
    </location>
</feature>
<dbReference type="GO" id="GO:0005886">
    <property type="term" value="C:plasma membrane"/>
    <property type="evidence" value="ECO:0007669"/>
    <property type="project" value="UniProtKB-SubCell"/>
</dbReference>
<feature type="transmembrane region" description="Helical" evidence="6">
    <location>
        <begin position="328"/>
        <end position="353"/>
    </location>
</feature>
<feature type="transmembrane region" description="Helical" evidence="6">
    <location>
        <begin position="237"/>
        <end position="256"/>
    </location>
</feature>
<name>A0A2G6E6U5_9BACT</name>
<dbReference type="Proteomes" id="UP000229740">
    <property type="component" value="Unassembled WGS sequence"/>
</dbReference>
<feature type="transmembrane region" description="Helical" evidence="6">
    <location>
        <begin position="20"/>
        <end position="38"/>
    </location>
</feature>
<dbReference type="EMBL" id="PDPS01000025">
    <property type="protein sequence ID" value="PID57799.1"/>
    <property type="molecule type" value="Genomic_DNA"/>
</dbReference>
<dbReference type="Pfam" id="PF00873">
    <property type="entry name" value="ACR_tran"/>
    <property type="match status" value="1"/>
</dbReference>
<dbReference type="PANTHER" id="PTHR33406">
    <property type="entry name" value="MEMBRANE PROTEIN MJ1562-RELATED"/>
    <property type="match status" value="1"/>
</dbReference>
<reference evidence="8 9" key="1">
    <citation type="submission" date="2017-10" db="EMBL/GenBank/DDBJ databases">
        <title>Novel microbial diversity and functional potential in the marine mammal oral microbiome.</title>
        <authorList>
            <person name="Dudek N.K."/>
            <person name="Sun C.L."/>
            <person name="Burstein D."/>
            <person name="Kantor R.S."/>
            <person name="Aliaga Goltsman D.S."/>
            <person name="Bik E.M."/>
            <person name="Thomas B.C."/>
            <person name="Banfield J.F."/>
            <person name="Relman D.A."/>
        </authorList>
    </citation>
    <scope>NUCLEOTIDE SEQUENCE [LARGE SCALE GENOMIC DNA]</scope>
    <source>
        <strain evidence="8">DOLZORAL124_49_17</strain>
    </source>
</reference>
<feature type="transmembrane region" description="Helical" evidence="6">
    <location>
        <begin position="365"/>
        <end position="389"/>
    </location>
</feature>
<comment type="subcellular location">
    <subcellularLocation>
        <location evidence="1">Cell membrane</location>
        <topology evidence="1">Multi-pass membrane protein</topology>
    </subcellularLocation>
</comment>
<evidence type="ECO:0000256" key="1">
    <source>
        <dbReference type="ARBA" id="ARBA00004651"/>
    </source>
</evidence>
<feature type="transmembrane region" description="Helical" evidence="6">
    <location>
        <begin position="752"/>
        <end position="771"/>
    </location>
</feature>
<gene>
    <name evidence="8" type="ORF">CSB45_06135</name>
</gene>
<feature type="transmembrane region" description="Helical" evidence="6">
    <location>
        <begin position="660"/>
        <end position="693"/>
    </location>
</feature>
<dbReference type="InterPro" id="IPR050545">
    <property type="entry name" value="Mycobact_MmpL"/>
</dbReference>
<evidence type="ECO:0000259" key="7">
    <source>
        <dbReference type="PROSITE" id="PS50156"/>
    </source>
</evidence>
<accession>A0A2G6E6U5</accession>
<dbReference type="Gene3D" id="1.20.1640.10">
    <property type="entry name" value="Multidrug efflux transporter AcrB transmembrane domain"/>
    <property type="match status" value="2"/>
</dbReference>
<dbReference type="Pfam" id="PF03176">
    <property type="entry name" value="MMPL"/>
    <property type="match status" value="1"/>
</dbReference>
<evidence type="ECO:0000313" key="9">
    <source>
        <dbReference type="Proteomes" id="UP000229740"/>
    </source>
</evidence>
<evidence type="ECO:0000256" key="5">
    <source>
        <dbReference type="ARBA" id="ARBA00023136"/>
    </source>
</evidence>
<dbReference type="GO" id="GO:0022857">
    <property type="term" value="F:transmembrane transporter activity"/>
    <property type="evidence" value="ECO:0007669"/>
    <property type="project" value="InterPro"/>
</dbReference>
<protein>
    <recommendedName>
        <fullName evidence="7">SSD domain-containing protein</fullName>
    </recommendedName>
</protein>
<evidence type="ECO:0000256" key="3">
    <source>
        <dbReference type="ARBA" id="ARBA00022692"/>
    </source>
</evidence>
<dbReference type="AlphaFoldDB" id="A0A2G6E6U5"/>
<feature type="transmembrane region" description="Helical" evidence="6">
    <location>
        <begin position="263"/>
        <end position="287"/>
    </location>
</feature>
<proteinExistence type="predicted"/>
<dbReference type="InterPro" id="IPR004869">
    <property type="entry name" value="MMPL_dom"/>
</dbReference>
<feature type="domain" description="SSD" evidence="7">
    <location>
        <begin position="651"/>
        <end position="778"/>
    </location>
</feature>
<evidence type="ECO:0000256" key="2">
    <source>
        <dbReference type="ARBA" id="ARBA00022475"/>
    </source>
</evidence>
<dbReference type="PANTHER" id="PTHR33406:SF12">
    <property type="entry name" value="BLR2997 PROTEIN"/>
    <property type="match status" value="1"/>
</dbReference>
<sequence>MKSIRKTIEEKFEDVARIIYRHKITTLVVMSCVIAALLSQLSSLTMDMSTEGFLHKDDPALQAYNRFRDQFGRDEIIVAAIQSQNIFDAEFLKRLQQLHEELETQIPYLEDLTSLVNARSTRGENDELIVEDLLEHFPENRTETAALKERTLNNALYKNLLISEDGTCTVILLQPVHYAPEPDEYGEKRPLSDEENSVMVRTVQEIIQRYEAEEFRISLAGSPVVIHFLTRSIAKDMQSFMGLALLTIVVLLFLMFRRISGVLLPLVIVLLSLLSTLGLMAAFGATLKPPTQILPSFLLAVGVGTSVHILALFFHYFERHGQKEEATVYAMGHSGLAVVMTNMTTAGGLFSFIGAEVAPVSDLGTFAAIGVLLAFVYTLLLLPALLALIPIRSKKAAAREQRQTRIDRLLTGIGNIATGRPWTILAVSTLMLALSIIPISSLRFSHHPLEWFPKENAIRRATERIDAVMRGTLTLEVVLDTGRENGLYDPDILQRLEQAAADFEDMEHENLYIGKAWSITSIVKETNRALHENREGFYKIPRNRQLIAQELLLFEMSGSDDLEDLVDNQFSMARFTVKVPFKDAYQYSLFIPRLQAYFSAHFPDAKVEFTGMMMLLAQVLSSSLHTMLRSYITALLVITTLMILLIGTFRIGLVSMIPNLFPILLTLGVLGALSFPLDMFTMLIASIAIGLAVDDTIHFMHNFRRYYEESGDPVTAVHETLQSTGRAMLVTSLVLSLGFFIYSFATMNNVRCFGLLTTFAILAALLADYFITPALMVILNPKHCHGHEQEHGPAE</sequence>
<keyword evidence="2" id="KW-1003">Cell membrane</keyword>
<keyword evidence="3 6" id="KW-0812">Transmembrane</keyword>
<keyword evidence="5 6" id="KW-0472">Membrane</keyword>
<comment type="caution">
    <text evidence="8">The sequence shown here is derived from an EMBL/GenBank/DDBJ whole genome shotgun (WGS) entry which is preliminary data.</text>
</comment>
<evidence type="ECO:0000256" key="4">
    <source>
        <dbReference type="ARBA" id="ARBA00022989"/>
    </source>
</evidence>
<organism evidence="8 9">
    <name type="scientific">candidate division KSB3 bacterium</name>
    <dbReference type="NCBI Taxonomy" id="2044937"/>
    <lineage>
        <taxon>Bacteria</taxon>
        <taxon>candidate division KSB3</taxon>
    </lineage>
</organism>
<dbReference type="PROSITE" id="PS50156">
    <property type="entry name" value="SSD"/>
    <property type="match status" value="2"/>
</dbReference>
<dbReference type="InterPro" id="IPR000731">
    <property type="entry name" value="SSD"/>
</dbReference>
<feature type="transmembrane region" description="Helical" evidence="6">
    <location>
        <begin position="293"/>
        <end position="316"/>
    </location>
</feature>
<dbReference type="InterPro" id="IPR001036">
    <property type="entry name" value="Acrflvin-R"/>
</dbReference>